<dbReference type="RefSeq" id="WP_030433590.1">
    <property type="nucleotide sequence ID" value="NZ_JOEF01000047.1"/>
</dbReference>
<dbReference type="eggNOG" id="ENOG5030IE7">
    <property type="taxonomic scope" value="Bacteria"/>
</dbReference>
<keyword evidence="3" id="KW-1185">Reference proteome</keyword>
<dbReference type="EMBL" id="LT629701">
    <property type="protein sequence ID" value="SDM22755.1"/>
    <property type="molecule type" value="Genomic_DNA"/>
</dbReference>
<dbReference type="Proteomes" id="UP000183376">
    <property type="component" value="Chromosome I"/>
</dbReference>
<dbReference type="STRING" id="211114.SAMN04489726_0474"/>
<dbReference type="Pfam" id="PF18914">
    <property type="entry name" value="DUF5666"/>
    <property type="match status" value="1"/>
</dbReference>
<protein>
    <recommendedName>
        <fullName evidence="1">DUF5666 domain-containing protein</fullName>
    </recommendedName>
</protein>
<proteinExistence type="predicted"/>
<reference evidence="2 3" key="1">
    <citation type="submission" date="2016-10" db="EMBL/GenBank/DDBJ databases">
        <authorList>
            <person name="de Groot N.N."/>
        </authorList>
    </citation>
    <scope>NUCLEOTIDE SEQUENCE [LARGE SCALE GENOMIC DNA]</scope>
    <source>
        <strain evidence="2 3">DSM 44149</strain>
    </source>
</reference>
<dbReference type="OrthoDB" id="3818320at2"/>
<gene>
    <name evidence="2" type="ORF">SAMN04489726_0474</name>
</gene>
<name>A0A1G9RJZ9_ALLAB</name>
<evidence type="ECO:0000259" key="1">
    <source>
        <dbReference type="Pfam" id="PF18914"/>
    </source>
</evidence>
<evidence type="ECO:0000313" key="2">
    <source>
        <dbReference type="EMBL" id="SDM22755.1"/>
    </source>
</evidence>
<dbReference type="InterPro" id="IPR043724">
    <property type="entry name" value="DUF5666"/>
</dbReference>
<organism evidence="2 3">
    <name type="scientific">Allokutzneria albata</name>
    <name type="common">Kibdelosporangium albatum</name>
    <dbReference type="NCBI Taxonomy" id="211114"/>
    <lineage>
        <taxon>Bacteria</taxon>
        <taxon>Bacillati</taxon>
        <taxon>Actinomycetota</taxon>
        <taxon>Actinomycetes</taxon>
        <taxon>Pseudonocardiales</taxon>
        <taxon>Pseudonocardiaceae</taxon>
        <taxon>Allokutzneria</taxon>
    </lineage>
</organism>
<accession>A0A1G9RJZ9</accession>
<evidence type="ECO:0000313" key="3">
    <source>
        <dbReference type="Proteomes" id="UP000183376"/>
    </source>
</evidence>
<dbReference type="PROSITE" id="PS51318">
    <property type="entry name" value="TAT"/>
    <property type="match status" value="1"/>
</dbReference>
<feature type="domain" description="DUF5666" evidence="1">
    <location>
        <begin position="56"/>
        <end position="121"/>
    </location>
</feature>
<sequence>MTNENGLGRRRFLSSAVLGGAAVVGATAFGSVAPEEALAAPGLELDPALPDPNFAEGRISAITGSMLVVTGSDRTLHRIHVTDGTSLWKLRPTTFDTIKVGDGLYARGLKLDDGTLAADSVWVNIVNLTAHITAMDRNVLHLDHHGDRVIGHVVAGTTAAVYNDTPAVSDLSLLQVGKHVQVIGAWRPDTNEVDIATVFAAA</sequence>
<dbReference type="InterPro" id="IPR006311">
    <property type="entry name" value="TAT_signal"/>
</dbReference>
<dbReference type="AlphaFoldDB" id="A0A1G9RJZ9"/>